<dbReference type="PROSITE" id="PS51186">
    <property type="entry name" value="GNAT"/>
    <property type="match status" value="1"/>
</dbReference>
<dbReference type="STRING" id="1794912.AXX12_11145"/>
<dbReference type="AlphaFoldDB" id="A0A154BP94"/>
<feature type="domain" description="N-acetyltransferase" evidence="1">
    <location>
        <begin position="8"/>
        <end position="157"/>
    </location>
</feature>
<keyword evidence="3" id="KW-1185">Reference proteome</keyword>
<evidence type="ECO:0000259" key="1">
    <source>
        <dbReference type="PROSITE" id="PS51186"/>
    </source>
</evidence>
<protein>
    <submittedName>
        <fullName evidence="2">GCN5 family acetyltransferase</fullName>
    </submittedName>
</protein>
<dbReference type="InterPro" id="IPR016181">
    <property type="entry name" value="Acyl_CoA_acyltransferase"/>
</dbReference>
<gene>
    <name evidence="2" type="ORF">AXX12_11145</name>
</gene>
<reference evidence="2 3" key="1">
    <citation type="submission" date="2016-02" db="EMBL/GenBank/DDBJ databases">
        <title>Anaerosporomusa subterraneum gen. nov., sp. nov., a spore-forming obligate anaerobe isolated from saprolite.</title>
        <authorList>
            <person name="Choi J.K."/>
            <person name="Shah M."/>
            <person name="Yee N."/>
        </authorList>
    </citation>
    <scope>NUCLEOTIDE SEQUENCE [LARGE SCALE GENOMIC DNA]</scope>
    <source>
        <strain evidence="2 3">RU4</strain>
    </source>
</reference>
<dbReference type="InterPro" id="IPR000182">
    <property type="entry name" value="GNAT_dom"/>
</dbReference>
<dbReference type="Proteomes" id="UP000076268">
    <property type="component" value="Unassembled WGS sequence"/>
</dbReference>
<dbReference type="EMBL" id="LSGP01000020">
    <property type="protein sequence ID" value="KYZ75756.1"/>
    <property type="molecule type" value="Genomic_DNA"/>
</dbReference>
<dbReference type="CDD" id="cd04301">
    <property type="entry name" value="NAT_SF"/>
    <property type="match status" value="1"/>
</dbReference>
<name>A0A154BP94_ANASB</name>
<comment type="caution">
    <text evidence="2">The sequence shown here is derived from an EMBL/GenBank/DDBJ whole genome shotgun (WGS) entry which is preliminary data.</text>
</comment>
<dbReference type="OrthoDB" id="9797178at2"/>
<proteinExistence type="predicted"/>
<evidence type="ECO:0000313" key="2">
    <source>
        <dbReference type="EMBL" id="KYZ75756.1"/>
    </source>
</evidence>
<sequence length="177" mass="19583">MAVGVRPIRIRPEQNDDYEAITEVHRLAFGRDNEGRLVERLRDAPAYHPGLSLVAVDENRIVGHILFSLIAIESEGNWIPALALAPLAVIPDRQCQGVGAALVEQGILTCHKFGHRIIIVLGHAEYYPHFGFQPASRFGIRCPFPVPDEVFMVLVLSPGVLKAVQGTVVYPELFKEV</sequence>
<dbReference type="Pfam" id="PF13527">
    <property type="entry name" value="Acetyltransf_9"/>
    <property type="match status" value="1"/>
</dbReference>
<accession>A0A154BP94</accession>
<keyword evidence="2" id="KW-0808">Transferase</keyword>
<evidence type="ECO:0000313" key="3">
    <source>
        <dbReference type="Proteomes" id="UP000076268"/>
    </source>
</evidence>
<organism evidence="2 3">
    <name type="scientific">Anaerosporomusa subterranea</name>
    <dbReference type="NCBI Taxonomy" id="1794912"/>
    <lineage>
        <taxon>Bacteria</taxon>
        <taxon>Bacillati</taxon>
        <taxon>Bacillota</taxon>
        <taxon>Negativicutes</taxon>
        <taxon>Acetonemataceae</taxon>
        <taxon>Anaerosporomusa</taxon>
    </lineage>
</organism>
<dbReference type="Gene3D" id="3.40.630.30">
    <property type="match status" value="1"/>
</dbReference>
<dbReference type="SUPFAM" id="SSF55729">
    <property type="entry name" value="Acyl-CoA N-acyltransferases (Nat)"/>
    <property type="match status" value="1"/>
</dbReference>
<dbReference type="GO" id="GO:0016747">
    <property type="term" value="F:acyltransferase activity, transferring groups other than amino-acyl groups"/>
    <property type="evidence" value="ECO:0007669"/>
    <property type="project" value="InterPro"/>
</dbReference>